<evidence type="ECO:0000256" key="8">
    <source>
        <dbReference type="ARBA" id="ARBA00047380"/>
    </source>
</evidence>
<dbReference type="AlphaFoldDB" id="A0AA48L056"/>
<name>A0AA48L056_9FIRM</name>
<organism evidence="12">
    <name type="scientific">Candidatus Paraimprobicoccus trichonymphae</name>
    <dbReference type="NCBI Taxonomy" id="3033793"/>
    <lineage>
        <taxon>Bacteria</taxon>
        <taxon>Bacillati</taxon>
        <taxon>Bacillota</taxon>
        <taxon>Clostridia</taxon>
        <taxon>Candidatus Paraimprobicoccus</taxon>
    </lineage>
</organism>
<evidence type="ECO:0000313" key="12">
    <source>
        <dbReference type="EMBL" id="BED92999.1"/>
    </source>
</evidence>
<keyword evidence="5 10" id="KW-0067">ATP-binding</keyword>
<dbReference type="SMART" id="SM00845">
    <property type="entry name" value="GatB_Yqey"/>
    <property type="match status" value="1"/>
</dbReference>
<reference evidence="12" key="1">
    <citation type="journal article" date="2023" name="ISME J.">
        <title>Emergence of putative energy parasites within Clostridia revealed by genome analysis of a novel endosymbiotic clade.</title>
        <authorList>
            <person name="Takahashi K."/>
            <person name="Kuwahara H."/>
            <person name="Horikawa Y."/>
            <person name="Izawa K."/>
            <person name="Kato D."/>
            <person name="Inagaki T."/>
            <person name="Yuki M."/>
            <person name="Ohkuma M."/>
            <person name="Hongoh Y."/>
        </authorList>
    </citation>
    <scope>NUCLEOTIDE SEQUENCE</scope>
    <source>
        <strain evidence="12">RsTa-C01</strain>
    </source>
</reference>
<dbReference type="EC" id="6.3.5.-" evidence="10"/>
<dbReference type="KEGG" id="ptrh:RsTaC01_0938"/>
<keyword evidence="6 10" id="KW-0648">Protein biosynthesis</keyword>
<dbReference type="InterPro" id="IPR017959">
    <property type="entry name" value="Asn/Gln-tRNA_amidoTrfase_suB/E"/>
</dbReference>
<comment type="function">
    <text evidence="7 10">Allows the formation of correctly charged Asn-tRNA(Asn) or Gln-tRNA(Gln) through the transamidation of misacylated Asp-tRNA(Asn) or Glu-tRNA(Gln) in organisms which lack either or both of asparaginyl-tRNA or glutaminyl-tRNA synthetases. The reaction takes place in the presence of glutamine and ATP through an activated phospho-Asp-tRNA(Asn) or phospho-Glu-tRNA(Gln).</text>
</comment>
<gene>
    <name evidence="10" type="primary">gatB</name>
    <name evidence="12" type="ORF">RsTaC01_0938</name>
</gene>
<dbReference type="SUPFAM" id="SSF55931">
    <property type="entry name" value="Glutamine synthetase/guanido kinase"/>
    <property type="match status" value="1"/>
</dbReference>
<dbReference type="Pfam" id="PF02637">
    <property type="entry name" value="GatB_Yqey"/>
    <property type="match status" value="1"/>
</dbReference>
<comment type="subunit">
    <text evidence="2 10">Heterotrimer of A, B and C subunits.</text>
</comment>
<comment type="catalytic activity">
    <reaction evidence="8 10">
        <text>L-aspartyl-tRNA(Asn) + L-glutamine + ATP + H2O = L-asparaginyl-tRNA(Asn) + L-glutamate + ADP + phosphate + 2 H(+)</text>
        <dbReference type="Rhea" id="RHEA:14513"/>
        <dbReference type="Rhea" id="RHEA-COMP:9674"/>
        <dbReference type="Rhea" id="RHEA-COMP:9677"/>
        <dbReference type="ChEBI" id="CHEBI:15377"/>
        <dbReference type="ChEBI" id="CHEBI:15378"/>
        <dbReference type="ChEBI" id="CHEBI:29985"/>
        <dbReference type="ChEBI" id="CHEBI:30616"/>
        <dbReference type="ChEBI" id="CHEBI:43474"/>
        <dbReference type="ChEBI" id="CHEBI:58359"/>
        <dbReference type="ChEBI" id="CHEBI:78515"/>
        <dbReference type="ChEBI" id="CHEBI:78516"/>
        <dbReference type="ChEBI" id="CHEBI:456216"/>
    </reaction>
</comment>
<dbReference type="Proteomes" id="UP001335720">
    <property type="component" value="Chromosome"/>
</dbReference>
<dbReference type="PANTHER" id="PTHR11659">
    <property type="entry name" value="GLUTAMYL-TRNA GLN AMIDOTRANSFERASE SUBUNIT B MITOCHONDRIAL AND PROKARYOTIC PET112-RELATED"/>
    <property type="match status" value="1"/>
</dbReference>
<feature type="domain" description="Asn/Gln amidotransferase" evidence="11">
    <location>
        <begin position="322"/>
        <end position="470"/>
    </location>
</feature>
<evidence type="ECO:0000256" key="9">
    <source>
        <dbReference type="ARBA" id="ARBA00047913"/>
    </source>
</evidence>
<dbReference type="InterPro" id="IPR003789">
    <property type="entry name" value="Asn/Gln_tRNA_amidoTrase-B-like"/>
</dbReference>
<dbReference type="InterPro" id="IPR018027">
    <property type="entry name" value="Asn/Gln_amidotransferase"/>
</dbReference>
<evidence type="ECO:0000256" key="3">
    <source>
        <dbReference type="ARBA" id="ARBA00022598"/>
    </source>
</evidence>
<protein>
    <recommendedName>
        <fullName evidence="10">Aspartyl/glutamyl-tRNA(Asn/Gln) amidotransferase subunit B</fullName>
        <shortName evidence="10">Asp/Glu-ADT subunit B</shortName>
        <ecNumber evidence="10">6.3.5.-</ecNumber>
    </recommendedName>
</protein>
<dbReference type="Pfam" id="PF02934">
    <property type="entry name" value="GatB_N"/>
    <property type="match status" value="1"/>
</dbReference>
<evidence type="ECO:0000256" key="6">
    <source>
        <dbReference type="ARBA" id="ARBA00022917"/>
    </source>
</evidence>
<dbReference type="GO" id="GO:0006412">
    <property type="term" value="P:translation"/>
    <property type="evidence" value="ECO:0007669"/>
    <property type="project" value="UniProtKB-UniRule"/>
</dbReference>
<dbReference type="HAMAP" id="MF_00121">
    <property type="entry name" value="GatB"/>
    <property type="match status" value="1"/>
</dbReference>
<keyword evidence="3 10" id="KW-0436">Ligase</keyword>
<evidence type="ECO:0000256" key="4">
    <source>
        <dbReference type="ARBA" id="ARBA00022741"/>
    </source>
</evidence>
<sequence length="474" mass="54172">MSYELTIGFETHVELSTKTKIFCSCSSEFGANANSHCCPICIGLPGTLPKLNKQAVIFAIKAGLVTNCKINNTSKFDRKNYVYPDLSKAYQISQFNVPICQNGYIKLSGGKKIRINRIHLEEDAGKLIHKPGSLYVDYNRAGVPLIEIVSEPDISSVEEGKEYIEKIQSLMRYIEISDCKMQEGSMRCDVNISVKKSTDTELGTRTEIKNMNSVNFISKAIEYERKRQIDVLEKNRKIEQETLRYLEDLNITESMRNKENAHDYRYFKEPDLLDVYVPEQEIEKIRSKIPVLPGAKLEKYINELNIPKSDALLITKYKKISAFFEESIINIQNPKLVSNFIISTIFRYLETESEKENFNIKLSAQNLNKLVKLLESKKININLAKSSLVKMLERGQSLEEIISDKDLQDNNLSDEELNKICKEAIEDNKTAVQDYLIGKEKALKFIIGYVMQVTKGKADALKVQDILEILIKSQ</sequence>
<evidence type="ECO:0000256" key="5">
    <source>
        <dbReference type="ARBA" id="ARBA00022840"/>
    </source>
</evidence>
<evidence type="ECO:0000256" key="1">
    <source>
        <dbReference type="ARBA" id="ARBA00005306"/>
    </source>
</evidence>
<dbReference type="NCBIfam" id="NF004012">
    <property type="entry name" value="PRK05477.1-2"/>
    <property type="match status" value="1"/>
</dbReference>
<evidence type="ECO:0000256" key="10">
    <source>
        <dbReference type="HAMAP-Rule" id="MF_00121"/>
    </source>
</evidence>
<dbReference type="InterPro" id="IPR023168">
    <property type="entry name" value="GatB_Yqey_C_2"/>
</dbReference>
<keyword evidence="4 10" id="KW-0547">Nucleotide-binding</keyword>
<dbReference type="NCBIfam" id="TIGR00133">
    <property type="entry name" value="gatB"/>
    <property type="match status" value="1"/>
</dbReference>
<dbReference type="SUPFAM" id="SSF89095">
    <property type="entry name" value="GatB/YqeY motif"/>
    <property type="match status" value="1"/>
</dbReference>
<dbReference type="InterPro" id="IPR006075">
    <property type="entry name" value="Asn/Gln-tRNA_Trfase_suB/E_cat"/>
</dbReference>
<dbReference type="GO" id="GO:0050567">
    <property type="term" value="F:glutaminyl-tRNA synthase (glutamine-hydrolyzing) activity"/>
    <property type="evidence" value="ECO:0007669"/>
    <property type="project" value="UniProtKB-UniRule"/>
</dbReference>
<comment type="catalytic activity">
    <reaction evidence="9 10">
        <text>L-glutamyl-tRNA(Gln) + L-glutamine + ATP + H2O = L-glutaminyl-tRNA(Gln) + L-glutamate + ADP + phosphate + H(+)</text>
        <dbReference type="Rhea" id="RHEA:17521"/>
        <dbReference type="Rhea" id="RHEA-COMP:9681"/>
        <dbReference type="Rhea" id="RHEA-COMP:9684"/>
        <dbReference type="ChEBI" id="CHEBI:15377"/>
        <dbReference type="ChEBI" id="CHEBI:15378"/>
        <dbReference type="ChEBI" id="CHEBI:29985"/>
        <dbReference type="ChEBI" id="CHEBI:30616"/>
        <dbReference type="ChEBI" id="CHEBI:43474"/>
        <dbReference type="ChEBI" id="CHEBI:58359"/>
        <dbReference type="ChEBI" id="CHEBI:78520"/>
        <dbReference type="ChEBI" id="CHEBI:78521"/>
        <dbReference type="ChEBI" id="CHEBI:456216"/>
    </reaction>
</comment>
<dbReference type="GO" id="GO:0005524">
    <property type="term" value="F:ATP binding"/>
    <property type="evidence" value="ECO:0007669"/>
    <property type="project" value="UniProtKB-KW"/>
</dbReference>
<dbReference type="InterPro" id="IPR017958">
    <property type="entry name" value="Gln-tRNA_amidoTrfase_suB_CS"/>
</dbReference>
<evidence type="ECO:0000256" key="2">
    <source>
        <dbReference type="ARBA" id="ARBA00011123"/>
    </source>
</evidence>
<dbReference type="Gene3D" id="1.10.10.410">
    <property type="match status" value="1"/>
</dbReference>
<dbReference type="NCBIfam" id="NF004014">
    <property type="entry name" value="PRK05477.1-4"/>
    <property type="match status" value="1"/>
</dbReference>
<dbReference type="PROSITE" id="PS01234">
    <property type="entry name" value="GATB"/>
    <property type="match status" value="1"/>
</dbReference>
<dbReference type="FunFam" id="1.10.10.410:FF:000001">
    <property type="entry name" value="Aspartyl/glutamyl-tRNA(Asn/Gln) amidotransferase subunit B"/>
    <property type="match status" value="1"/>
</dbReference>
<proteinExistence type="inferred from homology"/>
<comment type="similarity">
    <text evidence="1 10">Belongs to the GatB/GatE family. GatB subfamily.</text>
</comment>
<dbReference type="InterPro" id="IPR004413">
    <property type="entry name" value="GatB"/>
</dbReference>
<evidence type="ECO:0000259" key="11">
    <source>
        <dbReference type="SMART" id="SM00845"/>
    </source>
</evidence>
<dbReference type="EMBL" id="AP027925">
    <property type="protein sequence ID" value="BED92999.1"/>
    <property type="molecule type" value="Genomic_DNA"/>
</dbReference>
<evidence type="ECO:0000256" key="7">
    <source>
        <dbReference type="ARBA" id="ARBA00024799"/>
    </source>
</evidence>
<accession>A0AA48L056</accession>
<dbReference type="InterPro" id="IPR014746">
    <property type="entry name" value="Gln_synth/guanido_kin_cat_dom"/>
</dbReference>